<organism evidence="3 4">
    <name type="scientific">Tessaracoccus antarcticus</name>
    <dbReference type="NCBI Taxonomy" id="2479848"/>
    <lineage>
        <taxon>Bacteria</taxon>
        <taxon>Bacillati</taxon>
        <taxon>Actinomycetota</taxon>
        <taxon>Actinomycetes</taxon>
        <taxon>Propionibacteriales</taxon>
        <taxon>Propionibacteriaceae</taxon>
        <taxon>Tessaracoccus</taxon>
    </lineage>
</organism>
<keyword evidence="1" id="KW-0812">Transmembrane</keyword>
<proteinExistence type="predicted"/>
<gene>
    <name evidence="3" type="ORF">EAX62_09060</name>
</gene>
<reference evidence="3 4" key="1">
    <citation type="submission" date="2018-10" db="EMBL/GenBank/DDBJ databases">
        <title>Tessaracoccus antarcticuss sp. nov., isolated from sediment.</title>
        <authorList>
            <person name="Zhou L.Y."/>
            <person name="Du Z.J."/>
        </authorList>
    </citation>
    <scope>NUCLEOTIDE SEQUENCE [LARGE SCALE GENOMIC DNA]</scope>
    <source>
        <strain evidence="3 4">JDX10</strain>
    </source>
</reference>
<evidence type="ECO:0000259" key="2">
    <source>
        <dbReference type="Pfam" id="PF04892"/>
    </source>
</evidence>
<keyword evidence="1" id="KW-1133">Transmembrane helix</keyword>
<protein>
    <submittedName>
        <fullName evidence="3">VanZ family protein</fullName>
    </submittedName>
</protein>
<accession>A0A3M0G5N9</accession>
<dbReference type="Pfam" id="PF04892">
    <property type="entry name" value="VanZ"/>
    <property type="match status" value="1"/>
</dbReference>
<dbReference type="PANTHER" id="PTHR28008">
    <property type="entry name" value="DOMAIN PROTEIN, PUTATIVE (AFU_ORTHOLOGUE AFUA_3G10980)-RELATED"/>
    <property type="match status" value="1"/>
</dbReference>
<dbReference type="InterPro" id="IPR006976">
    <property type="entry name" value="VanZ-like"/>
</dbReference>
<dbReference type="NCBIfam" id="NF037970">
    <property type="entry name" value="vanZ_1"/>
    <property type="match status" value="1"/>
</dbReference>
<keyword evidence="1" id="KW-0472">Membrane</keyword>
<dbReference type="RefSeq" id="WP_121901358.1">
    <property type="nucleotide sequence ID" value="NZ_REFW01000002.1"/>
</dbReference>
<sequence>MRQATRWSILLSVALATVIALLTLMPPTQVDVPAGGDKFYHFTAFVALAFPLAVVRPRWSVVLFVVYSAYGAAIEIIQPYVGRSREVADLLADMVGIAVGMLLGLLVRRLVEHVHPRVQPSGDASPSKAWSGPGRH</sequence>
<feature type="transmembrane region" description="Helical" evidence="1">
    <location>
        <begin position="39"/>
        <end position="55"/>
    </location>
</feature>
<evidence type="ECO:0000313" key="3">
    <source>
        <dbReference type="EMBL" id="RMB59878.1"/>
    </source>
</evidence>
<dbReference type="PANTHER" id="PTHR28008:SF1">
    <property type="entry name" value="DOMAIN PROTEIN, PUTATIVE (AFU_ORTHOLOGUE AFUA_3G10980)-RELATED"/>
    <property type="match status" value="1"/>
</dbReference>
<dbReference type="Proteomes" id="UP000275256">
    <property type="component" value="Unassembled WGS sequence"/>
</dbReference>
<evidence type="ECO:0000313" key="4">
    <source>
        <dbReference type="Proteomes" id="UP000275256"/>
    </source>
</evidence>
<keyword evidence="4" id="KW-1185">Reference proteome</keyword>
<dbReference type="EMBL" id="REFW01000002">
    <property type="protein sequence ID" value="RMB59878.1"/>
    <property type="molecule type" value="Genomic_DNA"/>
</dbReference>
<feature type="domain" description="VanZ-like" evidence="2">
    <location>
        <begin position="36"/>
        <end position="107"/>
    </location>
</feature>
<dbReference type="OrthoDB" id="582407at2"/>
<feature type="transmembrane region" description="Helical" evidence="1">
    <location>
        <begin position="62"/>
        <end position="81"/>
    </location>
</feature>
<dbReference type="AlphaFoldDB" id="A0A3M0G5N9"/>
<comment type="caution">
    <text evidence="3">The sequence shown here is derived from an EMBL/GenBank/DDBJ whole genome shotgun (WGS) entry which is preliminary data.</text>
</comment>
<feature type="transmembrane region" description="Helical" evidence="1">
    <location>
        <begin position="87"/>
        <end position="107"/>
    </location>
</feature>
<evidence type="ECO:0000256" key="1">
    <source>
        <dbReference type="SAM" id="Phobius"/>
    </source>
</evidence>
<name>A0A3M0G5N9_9ACTN</name>
<feature type="transmembrane region" description="Helical" evidence="1">
    <location>
        <begin position="7"/>
        <end position="27"/>
    </location>
</feature>